<dbReference type="InterPro" id="IPR015421">
    <property type="entry name" value="PyrdxlP-dep_Trfase_major"/>
</dbReference>
<evidence type="ECO:0000256" key="6">
    <source>
        <dbReference type="RuleBase" id="RU000382"/>
    </source>
</evidence>
<dbReference type="PANTHER" id="PTHR11999">
    <property type="entry name" value="GROUP II PYRIDOXAL-5-PHOSPHATE DECARBOXYLASE"/>
    <property type="match status" value="1"/>
</dbReference>
<dbReference type="Proteomes" id="UP001293718">
    <property type="component" value="Unassembled WGS sequence"/>
</dbReference>
<dbReference type="InterPro" id="IPR015424">
    <property type="entry name" value="PyrdxlP-dep_Trfase"/>
</dbReference>
<evidence type="ECO:0000256" key="1">
    <source>
        <dbReference type="ARBA" id="ARBA00001933"/>
    </source>
</evidence>
<dbReference type="Pfam" id="PF00282">
    <property type="entry name" value="Pyridoxal_deC"/>
    <property type="match status" value="1"/>
</dbReference>
<evidence type="ECO:0000256" key="2">
    <source>
        <dbReference type="ARBA" id="ARBA00009533"/>
    </source>
</evidence>
<dbReference type="Gene3D" id="3.40.640.10">
    <property type="entry name" value="Type I PLP-dependent aspartate aminotransferase-like (Major domain)"/>
    <property type="match status" value="1"/>
</dbReference>
<evidence type="ECO:0000256" key="3">
    <source>
        <dbReference type="ARBA" id="ARBA00022793"/>
    </source>
</evidence>
<evidence type="ECO:0000256" key="5">
    <source>
        <dbReference type="ARBA" id="ARBA00023239"/>
    </source>
</evidence>
<organism evidence="7 8">
    <name type="scientific">Azohydromonas lata</name>
    <dbReference type="NCBI Taxonomy" id="45677"/>
    <lineage>
        <taxon>Bacteria</taxon>
        <taxon>Pseudomonadati</taxon>
        <taxon>Pseudomonadota</taxon>
        <taxon>Betaproteobacteria</taxon>
        <taxon>Burkholderiales</taxon>
        <taxon>Sphaerotilaceae</taxon>
        <taxon>Azohydromonas</taxon>
    </lineage>
</organism>
<comment type="cofactor">
    <cofactor evidence="1 6">
        <name>pyridoxal 5'-phosphate</name>
        <dbReference type="ChEBI" id="CHEBI:597326"/>
    </cofactor>
</comment>
<evidence type="ECO:0000313" key="7">
    <source>
        <dbReference type="EMBL" id="MDZ5460128.1"/>
    </source>
</evidence>
<comment type="similarity">
    <text evidence="2 6">Belongs to the group II decarboxylase family.</text>
</comment>
<dbReference type="InterPro" id="IPR010977">
    <property type="entry name" value="Aromatic_deC"/>
</dbReference>
<dbReference type="EMBL" id="JAXOJX010000059">
    <property type="protein sequence ID" value="MDZ5460128.1"/>
    <property type="molecule type" value="Genomic_DNA"/>
</dbReference>
<evidence type="ECO:0000313" key="8">
    <source>
        <dbReference type="Proteomes" id="UP001293718"/>
    </source>
</evidence>
<keyword evidence="5 6" id="KW-0456">Lyase</keyword>
<gene>
    <name evidence="7" type="ORF">SM757_26470</name>
</gene>
<accession>A0ABU5IMI9</accession>
<dbReference type="PANTHER" id="PTHR11999:SF70">
    <property type="entry name" value="MIP05841P"/>
    <property type="match status" value="1"/>
</dbReference>
<sequence>MSQYDDRFTSALQLAFDAAMQYRRGVHDTPAQPVDSYAQQLQRWEGVALPAQGLAPEQAVQALLDRVPPGLRAMTGGRFFGWVNGASHPVGLAADWLTAAWGQNAANHLAAPAAAAAETVAARWLLELLRLPPECSVGFVTGATMANFTALAAARSALLAREGWDVEADGLYGAPPLTVLVSEEAHVTVYAGLQYLGLGRRRVRRVRAQADGSMDAADFERALGEAGVGPLLVLLQAGHVNTGACDDFRRLIPLARARGAWVHVDGAFGLWARACPGRAALVDGVEQADSWATDGHKWLQLPYDSGFVIVRDADAHRRAMTAAASYLPAAQAAERDPTQYVPELSRRARGFAACALLLHLGREGVAAMVQRHCELARDMADALAREPGVAVLNAVVLNQVLVRFSAGHAAPGAPRGGEDAGQVDDALNAAVIARVQADATCFAGGTRWHGRWVMRISVIGFSADPDDIQRSADAIRKAWRAVRREENIQFS</sequence>
<dbReference type="RefSeq" id="WP_322467689.1">
    <property type="nucleotide sequence ID" value="NZ_JAXOJX010000059.1"/>
</dbReference>
<name>A0ABU5IMI9_9BURK</name>
<protein>
    <submittedName>
        <fullName evidence="7">Pyridoxal-dependent decarboxylase</fullName>
    </submittedName>
</protein>
<proteinExistence type="inferred from homology"/>
<dbReference type="SUPFAM" id="SSF53383">
    <property type="entry name" value="PLP-dependent transferases"/>
    <property type="match status" value="1"/>
</dbReference>
<dbReference type="Gene3D" id="3.90.1150.10">
    <property type="entry name" value="Aspartate Aminotransferase, domain 1"/>
    <property type="match status" value="1"/>
</dbReference>
<keyword evidence="4 6" id="KW-0663">Pyridoxal phosphate</keyword>
<dbReference type="InterPro" id="IPR015422">
    <property type="entry name" value="PyrdxlP-dep_Trfase_small"/>
</dbReference>
<reference evidence="7 8" key="1">
    <citation type="submission" date="2023-11" db="EMBL/GenBank/DDBJ databases">
        <title>Draft genome of Azohydromonas lata strain H1 (DSM1123), a polyhydroxyalkanoate producer.</title>
        <authorList>
            <person name="Traversa D."/>
            <person name="D'Addabbo P."/>
            <person name="Pazzani C."/>
            <person name="Manzari C."/>
            <person name="Chiara M."/>
            <person name="Scrascia M."/>
        </authorList>
    </citation>
    <scope>NUCLEOTIDE SEQUENCE [LARGE SCALE GENOMIC DNA]</scope>
    <source>
        <strain evidence="7 8">H1</strain>
    </source>
</reference>
<keyword evidence="3" id="KW-0210">Decarboxylase</keyword>
<comment type="caution">
    <text evidence="7">The sequence shown here is derived from an EMBL/GenBank/DDBJ whole genome shotgun (WGS) entry which is preliminary data.</text>
</comment>
<evidence type="ECO:0000256" key="4">
    <source>
        <dbReference type="ARBA" id="ARBA00022898"/>
    </source>
</evidence>
<keyword evidence="8" id="KW-1185">Reference proteome</keyword>
<dbReference type="InterPro" id="IPR002129">
    <property type="entry name" value="PyrdxlP-dep_de-COase"/>
</dbReference>